<comment type="cofactor">
    <cofactor evidence="1 10">
        <name>pyridoxal 5'-phosphate</name>
        <dbReference type="ChEBI" id="CHEBI:597326"/>
    </cofactor>
</comment>
<dbReference type="InterPro" id="IPR015421">
    <property type="entry name" value="PyrdxlP-dep_Trfase_major"/>
</dbReference>
<dbReference type="EC" id="2.8.1.7" evidence="3"/>
<evidence type="ECO:0000256" key="5">
    <source>
        <dbReference type="ARBA" id="ARBA00022723"/>
    </source>
</evidence>
<evidence type="ECO:0000256" key="4">
    <source>
        <dbReference type="ARBA" id="ARBA00022679"/>
    </source>
</evidence>
<keyword evidence="8" id="KW-0411">Iron-sulfur</keyword>
<dbReference type="STRING" id="59925.EU91_0945"/>
<comment type="similarity">
    <text evidence="2">Belongs to the class-V pyridoxal-phosphate-dependent aminotransferase family. NifS/IscS subfamily.</text>
</comment>
<evidence type="ECO:0000256" key="1">
    <source>
        <dbReference type="ARBA" id="ARBA00001933"/>
    </source>
</evidence>
<evidence type="ECO:0000259" key="11">
    <source>
        <dbReference type="Pfam" id="PF00266"/>
    </source>
</evidence>
<dbReference type="PANTHER" id="PTHR11601">
    <property type="entry name" value="CYSTEINE DESULFURYLASE FAMILY MEMBER"/>
    <property type="match status" value="1"/>
</dbReference>
<accession>A0A0A1ZEQ9</accession>
<dbReference type="EMBL" id="JNAH01000004">
    <property type="protein sequence ID" value="KGF87910.1"/>
    <property type="molecule type" value="Genomic_DNA"/>
</dbReference>
<evidence type="ECO:0000256" key="9">
    <source>
        <dbReference type="ARBA" id="ARBA00050776"/>
    </source>
</evidence>
<evidence type="ECO:0000256" key="3">
    <source>
        <dbReference type="ARBA" id="ARBA00012239"/>
    </source>
</evidence>
<reference evidence="13" key="1">
    <citation type="journal article" date="2014" name="Sci. Data">
        <title>Genomes of diverse isolates of the marine cyanobacterium Prochlorococcus.</title>
        <authorList>
            <person name="Biller S."/>
            <person name="Berube P."/>
            <person name="Thompson J."/>
            <person name="Kelly L."/>
            <person name="Roggensack S."/>
            <person name="Awad L."/>
            <person name="Roache-Johnson K."/>
            <person name="Ding H."/>
            <person name="Giovannoni S.J."/>
            <person name="Moore L.R."/>
            <person name="Chisholm S.W."/>
        </authorList>
    </citation>
    <scope>NUCLEOTIDE SEQUENCE [LARGE SCALE GENOMIC DNA]</scope>
    <source>
        <strain evidence="13">GP2</strain>
    </source>
</reference>
<dbReference type="OrthoDB" id="9808002at2"/>
<keyword evidence="6" id="KW-0663">Pyridoxal phosphate</keyword>
<dbReference type="Pfam" id="PF00266">
    <property type="entry name" value="Aminotran_5"/>
    <property type="match status" value="1"/>
</dbReference>
<dbReference type="GO" id="GO:0046872">
    <property type="term" value="F:metal ion binding"/>
    <property type="evidence" value="ECO:0007669"/>
    <property type="project" value="UniProtKB-KW"/>
</dbReference>
<dbReference type="InterPro" id="IPR000192">
    <property type="entry name" value="Aminotrans_V_dom"/>
</dbReference>
<dbReference type="Gene3D" id="3.40.640.10">
    <property type="entry name" value="Type I PLP-dependent aspartate aminotransferase-like (Major domain)"/>
    <property type="match status" value="1"/>
</dbReference>
<comment type="caution">
    <text evidence="12">The sequence shown here is derived from an EMBL/GenBank/DDBJ whole genome shotgun (WGS) entry which is preliminary data.</text>
</comment>
<dbReference type="PANTHER" id="PTHR11601:SF34">
    <property type="entry name" value="CYSTEINE DESULFURASE"/>
    <property type="match status" value="1"/>
</dbReference>
<dbReference type="Proteomes" id="UP000030598">
    <property type="component" value="Unassembled WGS sequence"/>
</dbReference>
<dbReference type="InterPro" id="IPR016454">
    <property type="entry name" value="Cysteine_dSase"/>
</dbReference>
<gene>
    <name evidence="12" type="ORF">EU91_0945</name>
</gene>
<protein>
    <recommendedName>
        <fullName evidence="3">cysteine desulfurase</fullName>
        <ecNumber evidence="3">2.8.1.7</ecNumber>
    </recommendedName>
</protein>
<proteinExistence type="inferred from homology"/>
<evidence type="ECO:0000256" key="10">
    <source>
        <dbReference type="RuleBase" id="RU004504"/>
    </source>
</evidence>
<dbReference type="GO" id="GO:0051536">
    <property type="term" value="F:iron-sulfur cluster binding"/>
    <property type="evidence" value="ECO:0007669"/>
    <property type="project" value="UniProtKB-KW"/>
</dbReference>
<dbReference type="GO" id="GO:0031071">
    <property type="term" value="F:cysteine desulfurase activity"/>
    <property type="evidence" value="ECO:0007669"/>
    <property type="project" value="UniProtKB-EC"/>
</dbReference>
<evidence type="ECO:0000313" key="13">
    <source>
        <dbReference type="Proteomes" id="UP000030598"/>
    </source>
</evidence>
<evidence type="ECO:0000256" key="8">
    <source>
        <dbReference type="ARBA" id="ARBA00023014"/>
    </source>
</evidence>
<dbReference type="eggNOG" id="COG1104">
    <property type="taxonomic scope" value="Bacteria"/>
</dbReference>
<keyword evidence="7" id="KW-0408">Iron</keyword>
<dbReference type="InterPro" id="IPR020578">
    <property type="entry name" value="Aminotrans_V_PyrdxlP_BS"/>
</dbReference>
<dbReference type="AlphaFoldDB" id="A0A0A1ZEQ9"/>
<dbReference type="InterPro" id="IPR015424">
    <property type="entry name" value="PyrdxlP-dep_Trfase"/>
</dbReference>
<keyword evidence="4 12" id="KW-0808">Transferase</keyword>
<sequence length="390" mass="44249">MENNFIYLDNASTTPLSENVLNIINSTYKNYWHNPSSTYELGVKCSTYLEKIRSRIAYIFEAEPEDIIFTSGSSESTNIVFNNIYEKFKNGRVVISNVEHQATTICANKLKKQNWDIYEWKVNNDGILNIANIDKILTNDTKLVSIIWGQSEIGTIQPVQFIGSKCEELNIMVHLDGTQILSNGIFSWKDLKCDFLSLSAHKFGGPKGIGILLTKEKSRMILKNKDISLTQEYSIRQGTQALPLIAGMYESLKNIKGKIKSYDHKTEFPSNNINKLKNYFFQKIKDNNHIKITGSINHRLPNHISFLLLNKLFDPIRAYKVVNFMSENRIAISSGSACSSSSGKPSSTLKNIGLKDDELYSNIRVTLGSINNKSEIDKFLELIQICIDKF</sequence>
<comment type="catalytic activity">
    <reaction evidence="9">
        <text>(sulfur carrier)-H + L-cysteine = (sulfur carrier)-SH + L-alanine</text>
        <dbReference type="Rhea" id="RHEA:43892"/>
        <dbReference type="Rhea" id="RHEA-COMP:14737"/>
        <dbReference type="Rhea" id="RHEA-COMP:14739"/>
        <dbReference type="ChEBI" id="CHEBI:29917"/>
        <dbReference type="ChEBI" id="CHEBI:35235"/>
        <dbReference type="ChEBI" id="CHEBI:57972"/>
        <dbReference type="ChEBI" id="CHEBI:64428"/>
        <dbReference type="EC" id="2.8.1.7"/>
    </reaction>
</comment>
<evidence type="ECO:0000256" key="2">
    <source>
        <dbReference type="ARBA" id="ARBA00006490"/>
    </source>
</evidence>
<evidence type="ECO:0000313" key="12">
    <source>
        <dbReference type="EMBL" id="KGF87910.1"/>
    </source>
</evidence>
<dbReference type="PROSITE" id="PS00595">
    <property type="entry name" value="AA_TRANSFER_CLASS_5"/>
    <property type="match status" value="1"/>
</dbReference>
<organism evidence="12 13">
    <name type="scientific">Prochlorococcus marinus str. GP2</name>
    <dbReference type="NCBI Taxonomy" id="59925"/>
    <lineage>
        <taxon>Bacteria</taxon>
        <taxon>Bacillati</taxon>
        <taxon>Cyanobacteriota</taxon>
        <taxon>Cyanophyceae</taxon>
        <taxon>Synechococcales</taxon>
        <taxon>Prochlorococcaceae</taxon>
        <taxon>Prochlorococcus</taxon>
    </lineage>
</organism>
<dbReference type="InterPro" id="IPR015422">
    <property type="entry name" value="PyrdxlP-dep_Trfase_small"/>
</dbReference>
<evidence type="ECO:0000256" key="7">
    <source>
        <dbReference type="ARBA" id="ARBA00023004"/>
    </source>
</evidence>
<dbReference type="SUPFAM" id="SSF53383">
    <property type="entry name" value="PLP-dependent transferases"/>
    <property type="match status" value="1"/>
</dbReference>
<name>A0A0A1ZEQ9_PROMR</name>
<dbReference type="PIRSF" id="PIRSF005572">
    <property type="entry name" value="NifS"/>
    <property type="match status" value="1"/>
</dbReference>
<feature type="domain" description="Aminotransferase class V" evidence="11">
    <location>
        <begin position="6"/>
        <end position="379"/>
    </location>
</feature>
<evidence type="ECO:0000256" key="6">
    <source>
        <dbReference type="ARBA" id="ARBA00022898"/>
    </source>
</evidence>
<dbReference type="RefSeq" id="WP_032524443.1">
    <property type="nucleotide sequence ID" value="NZ_CP138934.1"/>
</dbReference>
<keyword evidence="5" id="KW-0479">Metal-binding</keyword>
<dbReference type="Gene3D" id="3.90.1150.10">
    <property type="entry name" value="Aspartate Aminotransferase, domain 1"/>
    <property type="match status" value="1"/>
</dbReference>